<dbReference type="Proteomes" id="UP000291591">
    <property type="component" value="Unassembled WGS sequence"/>
</dbReference>
<evidence type="ECO:0000313" key="2">
    <source>
        <dbReference type="Proteomes" id="UP000291591"/>
    </source>
</evidence>
<evidence type="ECO:0000313" key="1">
    <source>
        <dbReference type="EMBL" id="RZT87508.1"/>
    </source>
</evidence>
<reference evidence="1 2" key="1">
    <citation type="submission" date="2019-02" db="EMBL/GenBank/DDBJ databases">
        <title>Sequencing the genomes of 1000 actinobacteria strains.</title>
        <authorList>
            <person name="Klenk H.-P."/>
        </authorList>
    </citation>
    <scope>NUCLEOTIDE SEQUENCE [LARGE SCALE GENOMIC DNA]</scope>
    <source>
        <strain evidence="1 2">DSM 45779</strain>
    </source>
</reference>
<gene>
    <name evidence="1" type="ORF">EV383_4433</name>
</gene>
<proteinExistence type="predicted"/>
<protein>
    <submittedName>
        <fullName evidence="1">Uncharacterized protein</fullName>
    </submittedName>
</protein>
<sequence>MTDDPAGRSHAVLAEDVAAIAEALVMLSADEPAATLVEAARRLDALPASTTPRGPEHLVLDAENPEAVDDLVLRGVDIHLEVLATGLAHLRITRGSTALALDLDAHNGRLVLRIADEEGGGFVEAET</sequence>
<keyword evidence="2" id="KW-1185">Reference proteome</keyword>
<dbReference type="RefSeq" id="WP_130291652.1">
    <property type="nucleotide sequence ID" value="NZ_SHKL01000001.1"/>
</dbReference>
<organism evidence="1 2">
    <name type="scientific">Pseudonocardia sediminis</name>
    <dbReference type="NCBI Taxonomy" id="1397368"/>
    <lineage>
        <taxon>Bacteria</taxon>
        <taxon>Bacillati</taxon>
        <taxon>Actinomycetota</taxon>
        <taxon>Actinomycetes</taxon>
        <taxon>Pseudonocardiales</taxon>
        <taxon>Pseudonocardiaceae</taxon>
        <taxon>Pseudonocardia</taxon>
    </lineage>
</organism>
<comment type="caution">
    <text evidence="1">The sequence shown here is derived from an EMBL/GenBank/DDBJ whole genome shotgun (WGS) entry which is preliminary data.</text>
</comment>
<name>A0A4Q7V221_PSEST</name>
<dbReference type="AlphaFoldDB" id="A0A4Q7V221"/>
<dbReference type="EMBL" id="SHKL01000001">
    <property type="protein sequence ID" value="RZT87508.1"/>
    <property type="molecule type" value="Genomic_DNA"/>
</dbReference>
<accession>A0A4Q7V221</accession>